<dbReference type="SMART" id="SM01329">
    <property type="entry name" value="Iso_dh"/>
    <property type="match status" value="1"/>
</dbReference>
<keyword evidence="6" id="KW-1185">Reference proteome</keyword>
<dbReference type="PANTHER" id="PTHR11835:SF34">
    <property type="entry name" value="ISOCITRATE DEHYDROGENASE [NAD] SUBUNIT ALPHA, MITOCHONDRIAL"/>
    <property type="match status" value="1"/>
</dbReference>
<dbReference type="GO" id="GO:0051287">
    <property type="term" value="F:NAD binding"/>
    <property type="evidence" value="ECO:0007669"/>
    <property type="project" value="InterPro"/>
</dbReference>
<dbReference type="SUPFAM" id="SSF53659">
    <property type="entry name" value="Isocitrate/Isopropylmalate dehydrogenase-like"/>
    <property type="match status" value="1"/>
</dbReference>
<evidence type="ECO:0000313" key="6">
    <source>
        <dbReference type="Proteomes" id="UP000054662"/>
    </source>
</evidence>
<dbReference type="RefSeq" id="WP_058493300.1">
    <property type="nucleotide sequence ID" value="NZ_CBCRUR010000011.1"/>
</dbReference>
<dbReference type="InterPro" id="IPR005493">
    <property type="entry name" value="RraA/RraA-like"/>
</dbReference>
<evidence type="ECO:0000313" key="5">
    <source>
        <dbReference type="EMBL" id="KTD80002.1"/>
    </source>
</evidence>
<name>A0A0W1AF95_9GAMM</name>
<dbReference type="GO" id="GO:0006099">
    <property type="term" value="P:tricarboxylic acid cycle"/>
    <property type="evidence" value="ECO:0007669"/>
    <property type="project" value="TreeGrafter"/>
</dbReference>
<proteinExistence type="inferred from homology"/>
<dbReference type="GO" id="GO:0006102">
    <property type="term" value="P:isocitrate metabolic process"/>
    <property type="evidence" value="ECO:0007669"/>
    <property type="project" value="TreeGrafter"/>
</dbReference>
<dbReference type="PATRIC" id="fig|45076.6.peg.1645"/>
<dbReference type="PROSITE" id="PS00470">
    <property type="entry name" value="IDH_IMDH"/>
    <property type="match status" value="1"/>
</dbReference>
<dbReference type="Gene3D" id="3.40.718.10">
    <property type="entry name" value="Isopropylmalate Dehydrogenase"/>
    <property type="match status" value="1"/>
</dbReference>
<dbReference type="InterPro" id="IPR036704">
    <property type="entry name" value="RraA/RraA-like_sf"/>
</dbReference>
<evidence type="ECO:0000259" key="4">
    <source>
        <dbReference type="SMART" id="SM01329"/>
    </source>
</evidence>
<feature type="binding site" evidence="3">
    <location>
        <position position="498"/>
    </location>
    <ligand>
        <name>Mg(2+)</name>
        <dbReference type="ChEBI" id="CHEBI:18420"/>
    </ligand>
</feature>
<dbReference type="CDD" id="cd16841">
    <property type="entry name" value="RraA_family"/>
    <property type="match status" value="1"/>
</dbReference>
<dbReference type="STRING" id="45076.Lwor_1516"/>
<sequence length="605" mass="66580">MPSNKILNIAVLPGDGIGAEVTHAVLPLFDALQLPIQLHFGDIGWSYWKKEGTPIPARTWKLISDSDTALLGATTSKPTREALAELAPELQKETPHYCSPIIQLRQQLDLFANIRPCFSLKNTEKQFNFCVIRENTEGLYAGFDYYPLPEPLSKLIHENEHWRTIPRDEISCTLRLQSKSGLVRLIQFAFDYASTQGFTRVTFADKPNVLRQSSPFALELFEGIANNYPHIHADILNVDAVALWMITSPEELGVIVAENMFGDILSDVGAGVMGGLGFAPSANIGLKGSYFEPVHGSGPRMKPHSANPCAMFLTLSMLLNHFGFTTQAKTIREAVAAIVREKQFITYDLGGTSTTKDMAKAIIDRYVLMDAPCNNVAFTPKDTAPLSTDLDKIKEFSTAELSDALDACGIEGALLHIKPLTPGLKLVGPAYTIQYKANETKSSTFQNAAQYIDNVPSHSVLVIDNQGHDDCTVWGDILTQVALQNKIAGTVVHGAVRDVQTIRSLAYPLFCSAVFMRSGKNRVHKADEQCPLHINNILINPGDIIVADDNGVLVIPRNNLTEILDKASNIRVTENKIKSAVQSGSTLKQARITYHYDQPWLSPKK</sequence>
<organism evidence="5 6">
    <name type="scientific">Legionella worsleiensis</name>
    <dbReference type="NCBI Taxonomy" id="45076"/>
    <lineage>
        <taxon>Bacteria</taxon>
        <taxon>Pseudomonadati</taxon>
        <taxon>Pseudomonadota</taxon>
        <taxon>Gammaproteobacteria</taxon>
        <taxon>Legionellales</taxon>
        <taxon>Legionellaceae</taxon>
        <taxon>Legionella</taxon>
    </lineage>
</organism>
<evidence type="ECO:0000256" key="2">
    <source>
        <dbReference type="ARBA" id="ARBA00023002"/>
    </source>
</evidence>
<keyword evidence="3" id="KW-0479">Metal-binding</keyword>
<dbReference type="Pfam" id="PF00180">
    <property type="entry name" value="Iso_dh"/>
    <property type="match status" value="1"/>
</dbReference>
<feature type="binding site" evidence="3">
    <location>
        <begin position="475"/>
        <end position="478"/>
    </location>
    <ligand>
        <name>substrate</name>
    </ligand>
</feature>
<dbReference type="Gene3D" id="3.50.30.40">
    <property type="entry name" value="Ribonuclease E inhibitor RraA/RraA-like"/>
    <property type="match status" value="1"/>
</dbReference>
<dbReference type="GO" id="GO:0004449">
    <property type="term" value="F:isocitrate dehydrogenase (NAD+) activity"/>
    <property type="evidence" value="ECO:0007669"/>
    <property type="project" value="TreeGrafter"/>
</dbReference>
<evidence type="ECO:0000256" key="1">
    <source>
        <dbReference type="ARBA" id="ARBA00007769"/>
    </source>
</evidence>
<accession>A0A0W1AF95</accession>
<dbReference type="EMBL" id="LNZC01000012">
    <property type="protein sequence ID" value="KTD80002.1"/>
    <property type="molecule type" value="Genomic_DNA"/>
</dbReference>
<dbReference type="Pfam" id="PF03737">
    <property type="entry name" value="RraA-like"/>
    <property type="match status" value="1"/>
</dbReference>
<evidence type="ECO:0000256" key="3">
    <source>
        <dbReference type="PIRSR" id="PIRSR605493-1"/>
    </source>
</evidence>
<feature type="domain" description="Isopropylmalate dehydrogenase-like" evidence="4">
    <location>
        <begin position="8"/>
        <end position="362"/>
    </location>
</feature>
<gene>
    <name evidence="5" type="primary">dlpA_2</name>
    <name evidence="5" type="ORF">Lwor_1516</name>
</gene>
<dbReference type="OrthoDB" id="9812532at2"/>
<comment type="caution">
    <text evidence="5">The sequence shown here is derived from an EMBL/GenBank/DDBJ whole genome shotgun (WGS) entry which is preliminary data.</text>
</comment>
<dbReference type="AlphaFoldDB" id="A0A0W1AF95"/>
<dbReference type="InterPro" id="IPR024084">
    <property type="entry name" value="IsoPropMal-DH-like_dom"/>
</dbReference>
<keyword evidence="3" id="KW-0460">Magnesium</keyword>
<dbReference type="InterPro" id="IPR019818">
    <property type="entry name" value="IsoCit/isopropylmalate_DH_CS"/>
</dbReference>
<dbReference type="Gene3D" id="1.20.5.3070">
    <property type="match status" value="1"/>
</dbReference>
<reference evidence="5 6" key="1">
    <citation type="submission" date="2015-11" db="EMBL/GenBank/DDBJ databases">
        <title>Genomic analysis of 38 Legionella species identifies large and diverse effector repertoires.</title>
        <authorList>
            <person name="Burstein D."/>
            <person name="Amaro F."/>
            <person name="Zusman T."/>
            <person name="Lifshitz Z."/>
            <person name="Cohen O."/>
            <person name="Gilbert J.A."/>
            <person name="Pupko T."/>
            <person name="Shuman H.A."/>
            <person name="Segal G."/>
        </authorList>
    </citation>
    <scope>NUCLEOTIDE SEQUENCE [LARGE SCALE GENOMIC DNA]</scope>
    <source>
        <strain evidence="5 6">ATCC 49508</strain>
    </source>
</reference>
<dbReference type="Proteomes" id="UP000054662">
    <property type="component" value="Unassembled WGS sequence"/>
</dbReference>
<comment type="similarity">
    <text evidence="1">Belongs to the isocitrate and isopropylmalate dehydrogenases family.</text>
</comment>
<feature type="binding site" evidence="3">
    <location>
        <position position="497"/>
    </location>
    <ligand>
        <name>substrate</name>
    </ligand>
</feature>
<keyword evidence="2" id="KW-0560">Oxidoreductase</keyword>
<comment type="cofactor">
    <cofactor evidence="3">
        <name>Mg(2+)</name>
        <dbReference type="ChEBI" id="CHEBI:18420"/>
    </cofactor>
</comment>
<dbReference type="SUPFAM" id="SSF89562">
    <property type="entry name" value="RraA-like"/>
    <property type="match status" value="1"/>
</dbReference>
<dbReference type="PANTHER" id="PTHR11835">
    <property type="entry name" value="DECARBOXYLATING DEHYDROGENASES-ISOCITRATE, ISOPROPYLMALATE, TARTRATE"/>
    <property type="match status" value="1"/>
</dbReference>
<dbReference type="GO" id="GO:0000287">
    <property type="term" value="F:magnesium ion binding"/>
    <property type="evidence" value="ECO:0007669"/>
    <property type="project" value="InterPro"/>
</dbReference>
<protein>
    <submittedName>
        <fullName evidence="5">DlpA protein (Isocitrate and isopropylmalate dehydrogenase family protein)</fullName>
    </submittedName>
</protein>